<dbReference type="Gene3D" id="1.10.443.10">
    <property type="entry name" value="Intergrase catalytic core"/>
    <property type="match status" value="1"/>
</dbReference>
<dbReference type="PROSITE" id="PS51898">
    <property type="entry name" value="TYR_RECOMBINASE"/>
    <property type="match status" value="1"/>
</dbReference>
<dbReference type="InterPro" id="IPR050090">
    <property type="entry name" value="Tyrosine_recombinase_XerCD"/>
</dbReference>
<dbReference type="InterPro" id="IPR010998">
    <property type="entry name" value="Integrase_recombinase_N"/>
</dbReference>
<organism evidence="5 6">
    <name type="scientific">Alistipes timonensis JC136</name>
    <dbReference type="NCBI Taxonomy" id="1033731"/>
    <lineage>
        <taxon>Bacteria</taxon>
        <taxon>Pseudomonadati</taxon>
        <taxon>Bacteroidota</taxon>
        <taxon>Bacteroidia</taxon>
        <taxon>Bacteroidales</taxon>
        <taxon>Rikenellaceae</taxon>
        <taxon>Alistipes</taxon>
    </lineage>
</organism>
<keyword evidence="3" id="KW-0233">DNA recombination</keyword>
<dbReference type="EMBL" id="FNRI01000014">
    <property type="protein sequence ID" value="SEB02215.1"/>
    <property type="molecule type" value="Genomic_DNA"/>
</dbReference>
<sequence>MERKRFCVTFFLRRARTNKAGLAPILARITTNGVSKEVYIQCSVPADRWNQSKEWATGRDKLCQQVNAYLNEYRARILAIRQELISKGREGNCIEIKNLLLNPAAQSKQFLSEFGQYCEKRQGEVGVRITQLTANKYHRLYRYLKEYTTERYKKDDLPLTAVDYAYIDGLNTFMQTAHNCKNNGAVNLLCCLKNFMLYALRNEWIEKNPFQHYKMKPEHNKDKDHLTKAELETLINKPMPNERLERIRDVFTFCCLTGLAFTDADHLRPEHIGADANGTLWIHKPREKTAIMSRIPLLPYTISLLRKYEMDKTCRERGRMLPIPSNNKMNAYLKEIATICNIDKTLTTHVARHTFACLAVEYGMPIDVLAKILGHSNTNMTRHYAKFSEQLIGREMQKIGQVFAAAN</sequence>
<dbReference type="Gene3D" id="1.10.150.130">
    <property type="match status" value="1"/>
</dbReference>
<dbReference type="PANTHER" id="PTHR30349:SF64">
    <property type="entry name" value="PROPHAGE INTEGRASE INTD-RELATED"/>
    <property type="match status" value="1"/>
</dbReference>
<dbReference type="GO" id="GO:0006310">
    <property type="term" value="P:DNA recombination"/>
    <property type="evidence" value="ECO:0007669"/>
    <property type="project" value="UniProtKB-KW"/>
</dbReference>
<dbReference type="Pfam" id="PF00589">
    <property type="entry name" value="Phage_integrase"/>
    <property type="match status" value="1"/>
</dbReference>
<evidence type="ECO:0000259" key="4">
    <source>
        <dbReference type="PROSITE" id="PS51898"/>
    </source>
</evidence>
<dbReference type="Proteomes" id="UP000183253">
    <property type="component" value="Unassembled WGS sequence"/>
</dbReference>
<reference evidence="5 6" key="1">
    <citation type="submission" date="2016-10" db="EMBL/GenBank/DDBJ databases">
        <authorList>
            <person name="de Groot N.N."/>
        </authorList>
    </citation>
    <scope>NUCLEOTIDE SEQUENCE [LARGE SCALE GENOMIC DNA]</scope>
    <source>
        <strain evidence="5 6">DSM 25383</strain>
    </source>
</reference>
<keyword evidence="6" id="KW-1185">Reference proteome</keyword>
<dbReference type="InterPro" id="IPR002104">
    <property type="entry name" value="Integrase_catalytic"/>
</dbReference>
<dbReference type="PANTHER" id="PTHR30349">
    <property type="entry name" value="PHAGE INTEGRASE-RELATED"/>
    <property type="match status" value="1"/>
</dbReference>
<dbReference type="Pfam" id="PF13102">
    <property type="entry name" value="Phage_int_SAM_5"/>
    <property type="match status" value="1"/>
</dbReference>
<dbReference type="InterPro" id="IPR025269">
    <property type="entry name" value="SAM-like_dom"/>
</dbReference>
<dbReference type="GO" id="GO:0003677">
    <property type="term" value="F:DNA binding"/>
    <property type="evidence" value="ECO:0007669"/>
    <property type="project" value="UniProtKB-KW"/>
</dbReference>
<dbReference type="GO" id="GO:0015074">
    <property type="term" value="P:DNA integration"/>
    <property type="evidence" value="ECO:0007669"/>
    <property type="project" value="InterPro"/>
</dbReference>
<dbReference type="Pfam" id="PF17293">
    <property type="entry name" value="Arm-DNA-bind_5"/>
    <property type="match status" value="1"/>
</dbReference>
<proteinExistence type="inferred from homology"/>
<dbReference type="InterPro" id="IPR011010">
    <property type="entry name" value="DNA_brk_join_enz"/>
</dbReference>
<evidence type="ECO:0000256" key="2">
    <source>
        <dbReference type="ARBA" id="ARBA00023125"/>
    </source>
</evidence>
<evidence type="ECO:0000256" key="3">
    <source>
        <dbReference type="ARBA" id="ARBA00023172"/>
    </source>
</evidence>
<dbReference type="InterPro" id="IPR013762">
    <property type="entry name" value="Integrase-like_cat_sf"/>
</dbReference>
<dbReference type="SUPFAM" id="SSF56349">
    <property type="entry name" value="DNA breaking-rejoining enzymes"/>
    <property type="match status" value="1"/>
</dbReference>
<protein>
    <submittedName>
        <fullName evidence="5">Site-specific recombinase XerD</fullName>
    </submittedName>
</protein>
<evidence type="ECO:0000256" key="1">
    <source>
        <dbReference type="ARBA" id="ARBA00008857"/>
    </source>
</evidence>
<comment type="similarity">
    <text evidence="1">Belongs to the 'phage' integrase family.</text>
</comment>
<dbReference type="AlphaFoldDB" id="A0A1H4FY18"/>
<evidence type="ECO:0000313" key="5">
    <source>
        <dbReference type="EMBL" id="SEB02215.1"/>
    </source>
</evidence>
<gene>
    <name evidence="5" type="ORF">SAMN05444145_1148</name>
</gene>
<keyword evidence="2" id="KW-0238">DNA-binding</keyword>
<name>A0A1H4FY18_9BACT</name>
<dbReference type="InterPro" id="IPR035386">
    <property type="entry name" value="Arm-DNA-bind_5"/>
</dbReference>
<feature type="domain" description="Tyr recombinase" evidence="4">
    <location>
        <begin position="221"/>
        <end position="397"/>
    </location>
</feature>
<accession>A0A1H4FY18</accession>
<dbReference type="RefSeq" id="WP_026020672.1">
    <property type="nucleotide sequence ID" value="NZ_CAEG01000009.1"/>
</dbReference>
<evidence type="ECO:0000313" key="6">
    <source>
        <dbReference type="Proteomes" id="UP000183253"/>
    </source>
</evidence>
<dbReference type="CDD" id="cd01185">
    <property type="entry name" value="INTN1_C_like"/>
    <property type="match status" value="1"/>
</dbReference>
<dbReference type="STRING" id="1033731.SAMN05444145_1148"/>